<dbReference type="Pfam" id="PF00501">
    <property type="entry name" value="AMP-binding"/>
    <property type="match status" value="1"/>
</dbReference>
<dbReference type="InterPro" id="IPR025110">
    <property type="entry name" value="AMP-bd_C"/>
</dbReference>
<dbReference type="InterPro" id="IPR045851">
    <property type="entry name" value="AMP-bd_C_sf"/>
</dbReference>
<feature type="domain" description="AMP-dependent synthetase/ligase" evidence="3">
    <location>
        <begin position="16"/>
        <end position="333"/>
    </location>
</feature>
<dbReference type="EMBL" id="UINC01000456">
    <property type="protein sequence ID" value="SUZ55719.1"/>
    <property type="molecule type" value="Genomic_DNA"/>
</dbReference>
<dbReference type="Gene3D" id="3.40.50.12780">
    <property type="entry name" value="N-terminal domain of ligase-like"/>
    <property type="match status" value="1"/>
</dbReference>
<reference evidence="5" key="1">
    <citation type="submission" date="2018-05" db="EMBL/GenBank/DDBJ databases">
        <authorList>
            <person name="Lanie J.A."/>
            <person name="Ng W.-L."/>
            <person name="Kazmierczak K.M."/>
            <person name="Andrzejewski T.M."/>
            <person name="Davidsen T.M."/>
            <person name="Wayne K.J."/>
            <person name="Tettelin H."/>
            <person name="Glass J.I."/>
            <person name="Rusch D."/>
            <person name="Podicherti R."/>
            <person name="Tsui H.-C.T."/>
            <person name="Winkler M.E."/>
        </authorList>
    </citation>
    <scope>NUCLEOTIDE SEQUENCE</scope>
</reference>
<evidence type="ECO:0000259" key="4">
    <source>
        <dbReference type="Pfam" id="PF13193"/>
    </source>
</evidence>
<dbReference type="Gene3D" id="3.30.300.30">
    <property type="match status" value="1"/>
</dbReference>
<proteinExistence type="inferred from homology"/>
<dbReference type="InterPro" id="IPR042099">
    <property type="entry name" value="ANL_N_sf"/>
</dbReference>
<dbReference type="PANTHER" id="PTHR43201:SF5">
    <property type="entry name" value="MEDIUM-CHAIN ACYL-COA LIGASE ACSF2, MITOCHONDRIAL"/>
    <property type="match status" value="1"/>
</dbReference>
<evidence type="ECO:0000256" key="2">
    <source>
        <dbReference type="ARBA" id="ARBA00022598"/>
    </source>
</evidence>
<dbReference type="InterPro" id="IPR000873">
    <property type="entry name" value="AMP-dep_synth/lig_dom"/>
</dbReference>
<dbReference type="SUPFAM" id="SSF56801">
    <property type="entry name" value="Acetyl-CoA synthetase-like"/>
    <property type="match status" value="1"/>
</dbReference>
<organism evidence="5">
    <name type="scientific">marine metagenome</name>
    <dbReference type="NCBI Taxonomy" id="408172"/>
    <lineage>
        <taxon>unclassified sequences</taxon>
        <taxon>metagenomes</taxon>
        <taxon>ecological metagenomes</taxon>
    </lineage>
</organism>
<accession>A0A381NMZ7</accession>
<comment type="similarity">
    <text evidence="1">Belongs to the ATP-dependent AMP-binding enzyme family.</text>
</comment>
<sequence>MGLHDLLTSAPPRVDLVVADGRRLSSAEIDAAAGSTAAGLRERGVGRGDPVAFQVPNGPDAVVLYRACWRLGAIAAPLHDRIGAAQTSAVLDQLGPATCVASPGLPLAGASGAVTPAELVGVDTPAAAEPAPDEDALVMFTSGSTGAPKGVVHTHGGLAGKVHQLLEAHGLDGSDVVLMPAPLAHVSGLLHGVLLPGAAGMRTVLMDRWDPAGALDLIEAEGVTYMVGPPTFFLGLMDAPGFTPARTTSLRLLSCGGTEVTPEFVERAGRELGTVVKRSYGSTEAPTVATSRFDDPPDRMATTDGRALGGTELRIGVDGEVWVRGPEVASGYLDPDQTAASFVDGWFRTGDLGTLDDGWLTVTGRLDDRIIRGGENISAHDVEAHLREHPAVDAAVVVGLADERLGERVAAFVVAPGGFDLDDCRAWFEGRGLTRFLTPEYLEVLDEVPLLPTGKPDRAGLRERAGVRR</sequence>
<dbReference type="PANTHER" id="PTHR43201">
    <property type="entry name" value="ACYL-COA SYNTHETASE"/>
    <property type="match status" value="1"/>
</dbReference>
<evidence type="ECO:0000313" key="5">
    <source>
        <dbReference type="EMBL" id="SUZ55719.1"/>
    </source>
</evidence>
<name>A0A381NMZ7_9ZZZZ</name>
<feature type="domain" description="AMP-binding enzyme C-terminal" evidence="4">
    <location>
        <begin position="382"/>
        <end position="455"/>
    </location>
</feature>
<dbReference type="GO" id="GO:0006631">
    <property type="term" value="P:fatty acid metabolic process"/>
    <property type="evidence" value="ECO:0007669"/>
    <property type="project" value="TreeGrafter"/>
</dbReference>
<dbReference type="GO" id="GO:0031956">
    <property type="term" value="F:medium-chain fatty acid-CoA ligase activity"/>
    <property type="evidence" value="ECO:0007669"/>
    <property type="project" value="TreeGrafter"/>
</dbReference>
<evidence type="ECO:0000256" key="1">
    <source>
        <dbReference type="ARBA" id="ARBA00006432"/>
    </source>
</evidence>
<evidence type="ECO:0000259" key="3">
    <source>
        <dbReference type="Pfam" id="PF00501"/>
    </source>
</evidence>
<keyword evidence="2" id="KW-0436">Ligase</keyword>
<dbReference type="InterPro" id="IPR020845">
    <property type="entry name" value="AMP-binding_CS"/>
</dbReference>
<dbReference type="AlphaFoldDB" id="A0A381NMZ7"/>
<dbReference type="Pfam" id="PF13193">
    <property type="entry name" value="AMP-binding_C"/>
    <property type="match status" value="1"/>
</dbReference>
<gene>
    <name evidence="5" type="ORF">METZ01_LOCUS8573</name>
</gene>
<protein>
    <recommendedName>
        <fullName evidence="6">AMP-dependent synthetase/ligase domain-containing protein</fullName>
    </recommendedName>
</protein>
<evidence type="ECO:0008006" key="6">
    <source>
        <dbReference type="Google" id="ProtNLM"/>
    </source>
</evidence>
<dbReference type="PROSITE" id="PS00455">
    <property type="entry name" value="AMP_BINDING"/>
    <property type="match status" value="1"/>
</dbReference>